<evidence type="ECO:0000313" key="3">
    <source>
        <dbReference type="EMBL" id="GLI44333.1"/>
    </source>
</evidence>
<organism evidence="3 4">
    <name type="scientific">Glycomyces algeriensis</name>
    <dbReference type="NCBI Taxonomy" id="256037"/>
    <lineage>
        <taxon>Bacteria</taxon>
        <taxon>Bacillati</taxon>
        <taxon>Actinomycetota</taxon>
        <taxon>Actinomycetes</taxon>
        <taxon>Glycomycetales</taxon>
        <taxon>Glycomycetaceae</taxon>
        <taxon>Glycomyces</taxon>
    </lineage>
</organism>
<comment type="caution">
    <text evidence="3">The sequence shown here is derived from an EMBL/GenBank/DDBJ whole genome shotgun (WGS) entry which is preliminary data.</text>
</comment>
<keyword evidence="2" id="KW-0812">Transmembrane</keyword>
<gene>
    <name evidence="3" type="ORF">GALLR39Z86_41830</name>
</gene>
<dbReference type="EMBL" id="BSDT01000001">
    <property type="protein sequence ID" value="GLI44333.1"/>
    <property type="molecule type" value="Genomic_DNA"/>
</dbReference>
<accession>A0A9W6GCV0</accession>
<feature type="transmembrane region" description="Helical" evidence="2">
    <location>
        <begin position="38"/>
        <end position="60"/>
    </location>
</feature>
<dbReference type="SUPFAM" id="SSF82171">
    <property type="entry name" value="DPP6 N-terminal domain-like"/>
    <property type="match status" value="1"/>
</dbReference>
<keyword evidence="4" id="KW-1185">Reference proteome</keyword>
<protein>
    <submittedName>
        <fullName evidence="3">Uncharacterized protein</fullName>
    </submittedName>
</protein>
<evidence type="ECO:0000313" key="4">
    <source>
        <dbReference type="Proteomes" id="UP001144313"/>
    </source>
</evidence>
<dbReference type="InterPro" id="IPR011042">
    <property type="entry name" value="6-blade_b-propeller_TolB-like"/>
</dbReference>
<dbReference type="RefSeq" id="WP_270115948.1">
    <property type="nucleotide sequence ID" value="NZ_BAAAOL010000007.1"/>
</dbReference>
<proteinExistence type="predicted"/>
<dbReference type="Proteomes" id="UP001144313">
    <property type="component" value="Unassembled WGS sequence"/>
</dbReference>
<evidence type="ECO:0000256" key="1">
    <source>
        <dbReference type="SAM" id="MobiDB-lite"/>
    </source>
</evidence>
<reference evidence="3" key="1">
    <citation type="submission" date="2022-12" db="EMBL/GenBank/DDBJ databases">
        <title>Reference genome sequencing for broad-spectrum identification of bacterial and archaeal isolates by mass spectrometry.</title>
        <authorList>
            <person name="Sekiguchi Y."/>
            <person name="Tourlousse D.M."/>
        </authorList>
    </citation>
    <scope>NUCLEOTIDE SEQUENCE</scope>
    <source>
        <strain evidence="3">LLR39Z86</strain>
    </source>
</reference>
<keyword evidence="2" id="KW-0472">Membrane</keyword>
<dbReference type="AlphaFoldDB" id="A0A9W6GCV0"/>
<sequence>MPDSIREVLQGIAGDEGPSRDLAAGAYRRARTITRRRLAAVAITVVAGLAMAGGATASIIDRDRVETPPVDDATRDATGAPTDPATTPEEVETTADEASGCGVPEDWSGWGPSDSMGGLDALPDGLVFEVRSDGAEADPVFVRFEGDEPVQVLQDGEYAVAPDGQRFAVGGDEACTGTLATLTGEKLDGLEIWTMYCTPSWSPDSDRVVLNRADPENTGYVLDVATGAVSAVPAEVGCSPRWTADGEFLVSVDGTVAMRPDGSGRVELAGSDAWITEEGFAGLSSVSADLSRACLHFEDSEAGASGHVEPTRCDRYVDTATGEELELPVDAENPNVAFLADGSMIICDDQYGQIVLTLMDVDGSVADTLTLPGQSSGGTILRGYYTG</sequence>
<name>A0A9W6GCV0_9ACTN</name>
<dbReference type="Gene3D" id="2.120.10.30">
    <property type="entry name" value="TolB, C-terminal domain"/>
    <property type="match status" value="1"/>
</dbReference>
<keyword evidence="2" id="KW-1133">Transmembrane helix</keyword>
<feature type="region of interest" description="Disordered" evidence="1">
    <location>
        <begin position="62"/>
        <end position="102"/>
    </location>
</feature>
<feature type="compositionally biased region" description="Low complexity" evidence="1">
    <location>
        <begin position="76"/>
        <end position="88"/>
    </location>
</feature>
<evidence type="ECO:0000256" key="2">
    <source>
        <dbReference type="SAM" id="Phobius"/>
    </source>
</evidence>